<dbReference type="Proteomes" id="UP000624041">
    <property type="component" value="Unassembled WGS sequence"/>
</dbReference>
<dbReference type="EMBL" id="BMOS01000034">
    <property type="protein sequence ID" value="GGN65052.1"/>
    <property type="molecule type" value="Genomic_DNA"/>
</dbReference>
<sequence>MRIIRKLENYKPTIYKADGSVYNKESADHAVNFINCLKHTKGEWFGKNFDLIDWQEQIIRDIFGTMKPRNKESQNLPLRLPYF</sequence>
<comment type="caution">
    <text evidence="1">The sequence shown here is derived from an EMBL/GenBank/DDBJ whole genome shotgun (WGS) entry which is preliminary data.</text>
</comment>
<gene>
    <name evidence="1" type="ORF">GCM10007971_33520</name>
</gene>
<proteinExistence type="predicted"/>
<keyword evidence="2" id="KW-1185">Reference proteome</keyword>
<accession>A0A917Y2L4</accession>
<organism evidence="1 2">
    <name type="scientific">Oceanobacillus indicireducens</name>
    <dbReference type="NCBI Taxonomy" id="1004261"/>
    <lineage>
        <taxon>Bacteria</taxon>
        <taxon>Bacillati</taxon>
        <taxon>Bacillota</taxon>
        <taxon>Bacilli</taxon>
        <taxon>Bacillales</taxon>
        <taxon>Bacillaceae</taxon>
        <taxon>Oceanobacillus</taxon>
    </lineage>
</organism>
<name>A0A917Y2L4_9BACI</name>
<reference evidence="1" key="2">
    <citation type="submission" date="2020-09" db="EMBL/GenBank/DDBJ databases">
        <authorList>
            <person name="Sun Q."/>
            <person name="Ohkuma M."/>
        </authorList>
    </citation>
    <scope>NUCLEOTIDE SEQUENCE</scope>
    <source>
        <strain evidence="1">JCM 17251</strain>
    </source>
</reference>
<reference evidence="1" key="1">
    <citation type="journal article" date="2014" name="Int. J. Syst. Evol. Microbiol.">
        <title>Complete genome sequence of Corynebacterium casei LMG S-19264T (=DSM 44701T), isolated from a smear-ripened cheese.</title>
        <authorList>
            <consortium name="US DOE Joint Genome Institute (JGI-PGF)"/>
            <person name="Walter F."/>
            <person name="Albersmeier A."/>
            <person name="Kalinowski J."/>
            <person name="Ruckert C."/>
        </authorList>
    </citation>
    <scope>NUCLEOTIDE SEQUENCE</scope>
    <source>
        <strain evidence="1">JCM 17251</strain>
    </source>
</reference>
<dbReference type="AlphaFoldDB" id="A0A917Y2L4"/>
<evidence type="ECO:0000313" key="1">
    <source>
        <dbReference type="EMBL" id="GGN65052.1"/>
    </source>
</evidence>
<protein>
    <submittedName>
        <fullName evidence="1">Uncharacterized protein</fullName>
    </submittedName>
</protein>
<evidence type="ECO:0000313" key="2">
    <source>
        <dbReference type="Proteomes" id="UP000624041"/>
    </source>
</evidence>